<dbReference type="PATRIC" id="fig|1423783.4.peg.37"/>
<keyword evidence="3" id="KW-1185">Reference proteome</keyword>
<organism evidence="2 3">
    <name type="scientific">Lacticaseibacillus pantheris DSM 15945 = JCM 12539 = NBRC 106106</name>
    <dbReference type="NCBI Taxonomy" id="1423783"/>
    <lineage>
        <taxon>Bacteria</taxon>
        <taxon>Bacillati</taxon>
        <taxon>Bacillota</taxon>
        <taxon>Bacilli</taxon>
        <taxon>Lactobacillales</taxon>
        <taxon>Lactobacillaceae</taxon>
        <taxon>Lacticaseibacillus</taxon>
    </lineage>
</organism>
<feature type="transmembrane region" description="Helical" evidence="1">
    <location>
        <begin position="69"/>
        <end position="90"/>
    </location>
</feature>
<dbReference type="STRING" id="1423783.FC50_GL000032"/>
<dbReference type="AlphaFoldDB" id="A0A0R1U7P0"/>
<dbReference type="Proteomes" id="UP000051922">
    <property type="component" value="Unassembled WGS sequence"/>
</dbReference>
<evidence type="ECO:0000313" key="2">
    <source>
        <dbReference type="EMBL" id="KRL87061.1"/>
    </source>
</evidence>
<sequence length="101" mass="11337">MTLFALLLDLLAAGSWYIQAQTLTHGIFVVGMIVQSVIALILLGFTLGYRGRRNSRTWAADGGYHPFTIRYSVIVMSFLVNAIMIFLYYLNLTGRNAVIFD</sequence>
<reference evidence="2 3" key="1">
    <citation type="journal article" date="2015" name="Genome Announc.">
        <title>Expanding the biotechnology potential of lactobacilli through comparative genomics of 213 strains and associated genera.</title>
        <authorList>
            <person name="Sun Z."/>
            <person name="Harris H.M."/>
            <person name="McCann A."/>
            <person name="Guo C."/>
            <person name="Argimon S."/>
            <person name="Zhang W."/>
            <person name="Yang X."/>
            <person name="Jeffery I.B."/>
            <person name="Cooney J.C."/>
            <person name="Kagawa T.F."/>
            <person name="Liu W."/>
            <person name="Song Y."/>
            <person name="Salvetti E."/>
            <person name="Wrobel A."/>
            <person name="Rasinkangas P."/>
            <person name="Parkhill J."/>
            <person name="Rea M.C."/>
            <person name="O'Sullivan O."/>
            <person name="Ritari J."/>
            <person name="Douillard F.P."/>
            <person name="Paul Ross R."/>
            <person name="Yang R."/>
            <person name="Briner A.E."/>
            <person name="Felis G.E."/>
            <person name="de Vos W.M."/>
            <person name="Barrangou R."/>
            <person name="Klaenhammer T.R."/>
            <person name="Caufield P.W."/>
            <person name="Cui Y."/>
            <person name="Zhang H."/>
            <person name="O'Toole P.W."/>
        </authorList>
    </citation>
    <scope>NUCLEOTIDE SEQUENCE [LARGE SCALE GENOMIC DNA]</scope>
    <source>
        <strain evidence="2 3">DSM 15945</strain>
    </source>
</reference>
<name>A0A0R1U7P0_9LACO</name>
<dbReference type="RefSeq" id="WP_056956325.1">
    <property type="nucleotide sequence ID" value="NZ_AZFJ01000032.1"/>
</dbReference>
<accession>A0A0R1U7P0</accession>
<proteinExistence type="predicted"/>
<keyword evidence="1" id="KW-0812">Transmembrane</keyword>
<dbReference type="EMBL" id="AZFJ01000032">
    <property type="protein sequence ID" value="KRL87061.1"/>
    <property type="molecule type" value="Genomic_DNA"/>
</dbReference>
<evidence type="ECO:0000313" key="3">
    <source>
        <dbReference type="Proteomes" id="UP000051922"/>
    </source>
</evidence>
<keyword evidence="1" id="KW-1133">Transmembrane helix</keyword>
<keyword evidence="1" id="KW-0472">Membrane</keyword>
<evidence type="ECO:0000256" key="1">
    <source>
        <dbReference type="SAM" id="Phobius"/>
    </source>
</evidence>
<protein>
    <submittedName>
        <fullName evidence="2">Uncharacterized protein</fullName>
    </submittedName>
</protein>
<gene>
    <name evidence="2" type="ORF">FC50_GL000032</name>
</gene>
<feature type="transmembrane region" description="Helical" evidence="1">
    <location>
        <begin position="30"/>
        <end position="49"/>
    </location>
</feature>
<dbReference type="OrthoDB" id="2298855at2"/>
<comment type="caution">
    <text evidence="2">The sequence shown here is derived from an EMBL/GenBank/DDBJ whole genome shotgun (WGS) entry which is preliminary data.</text>
</comment>